<dbReference type="Proteomes" id="UP000515129">
    <property type="component" value="Chromosome 4"/>
</dbReference>
<evidence type="ECO:0000313" key="4">
    <source>
        <dbReference type="RefSeq" id="XP_026078558.1"/>
    </source>
</evidence>
<feature type="compositionally biased region" description="Low complexity" evidence="1">
    <location>
        <begin position="256"/>
        <end position="265"/>
    </location>
</feature>
<evidence type="ECO:0000256" key="1">
    <source>
        <dbReference type="SAM" id="MobiDB-lite"/>
    </source>
</evidence>
<dbReference type="GO" id="GO:0003690">
    <property type="term" value="F:double-stranded DNA binding"/>
    <property type="evidence" value="ECO:0007669"/>
    <property type="project" value="TreeGrafter"/>
</dbReference>
<feature type="region of interest" description="Disordered" evidence="1">
    <location>
        <begin position="87"/>
        <end position="116"/>
    </location>
</feature>
<dbReference type="GO" id="GO:0003697">
    <property type="term" value="F:single-stranded DNA binding"/>
    <property type="evidence" value="ECO:0007669"/>
    <property type="project" value="TreeGrafter"/>
</dbReference>
<gene>
    <name evidence="4" type="primary">LOC113056189</name>
</gene>
<dbReference type="Pfam" id="PF15696">
    <property type="entry name" value="RAD51_interact"/>
    <property type="match status" value="1"/>
</dbReference>
<evidence type="ECO:0000313" key="3">
    <source>
        <dbReference type="Proteomes" id="UP000515129"/>
    </source>
</evidence>
<feature type="compositionally biased region" description="Basic residues" evidence="1">
    <location>
        <begin position="242"/>
        <end position="255"/>
    </location>
</feature>
<feature type="compositionally biased region" description="Basic and acidic residues" evidence="1">
    <location>
        <begin position="229"/>
        <end position="241"/>
    </location>
</feature>
<dbReference type="KEGG" id="caua:113056189"/>
<dbReference type="InterPro" id="IPR052003">
    <property type="entry name" value="HR_DNA-Binding_Protein"/>
</dbReference>
<dbReference type="GeneID" id="113056189"/>
<feature type="region of interest" description="Disordered" evidence="1">
    <location>
        <begin position="1"/>
        <end position="69"/>
    </location>
</feature>
<feature type="compositionally biased region" description="Basic and acidic residues" evidence="1">
    <location>
        <begin position="167"/>
        <end position="188"/>
    </location>
</feature>
<dbReference type="PANTHER" id="PTHR15361">
    <property type="entry name" value="RAD51/NUKS-INTERACTING PROTEIN"/>
    <property type="match status" value="1"/>
</dbReference>
<keyword evidence="3" id="KW-1185">Reference proteome</keyword>
<reference evidence="4" key="1">
    <citation type="submission" date="2025-08" db="UniProtKB">
        <authorList>
            <consortium name="RefSeq"/>
        </authorList>
    </citation>
    <scope>IDENTIFICATION</scope>
    <source>
        <strain evidence="4">Wakin</strain>
        <tissue evidence="4">Muscle</tissue>
    </source>
</reference>
<dbReference type="InterPro" id="IPR031419">
    <property type="entry name" value="RAD51_interact"/>
</dbReference>
<evidence type="ECO:0000259" key="2">
    <source>
        <dbReference type="Pfam" id="PF15696"/>
    </source>
</evidence>
<dbReference type="RefSeq" id="XP_026078558.1">
    <property type="nucleotide sequence ID" value="XM_026222773.1"/>
</dbReference>
<name>A0A6P6L1Y2_CARAU</name>
<protein>
    <submittedName>
        <fullName evidence="4">RAD51-associated protein 1-like isoform X1</fullName>
    </submittedName>
</protein>
<dbReference type="AlphaFoldDB" id="A0A6P6L1Y2"/>
<dbReference type="GO" id="GO:0000724">
    <property type="term" value="P:double-strand break repair via homologous recombination"/>
    <property type="evidence" value="ECO:0007669"/>
    <property type="project" value="TreeGrafter"/>
</dbReference>
<accession>A0A6P6L1Y2</accession>
<sequence length="347" mass="37652">MDRPSRNKKAVNYTDFQNDDDEDFACVKPPPKKARMDIKDPDSERNLKTLSASPNEVADFTSSGSRKRMPLEEKFYERDLETALSLSLLDSSRTQDGEPTTKTADEQDRSQCSPPVLIHCSAEGSLLVSECQPRPDSPPVLSNCSIDGKSLGLNLISVDASPTSVSKQKETSEEQRKPNGKDKKKDNRDDEDYQLQDTPDSESDADFTEEDESEDETFTVKTKNKVVKQKTEKKASADSKNKTKKKDQKPTKASKAKGSAPSPATCRSPAAPVSGLKKAPTAPLLSKPAVCSSPAGARLTKWNPPGLLGRSPGASQNAHVKSPGQGLRLGLSRMARVKSLHPNAASN</sequence>
<feature type="compositionally biased region" description="Acidic residues" evidence="1">
    <location>
        <begin position="189"/>
        <end position="217"/>
    </location>
</feature>
<organism evidence="3 4">
    <name type="scientific">Carassius auratus</name>
    <name type="common">Goldfish</name>
    <dbReference type="NCBI Taxonomy" id="7957"/>
    <lineage>
        <taxon>Eukaryota</taxon>
        <taxon>Metazoa</taxon>
        <taxon>Chordata</taxon>
        <taxon>Craniata</taxon>
        <taxon>Vertebrata</taxon>
        <taxon>Euteleostomi</taxon>
        <taxon>Actinopterygii</taxon>
        <taxon>Neopterygii</taxon>
        <taxon>Teleostei</taxon>
        <taxon>Ostariophysi</taxon>
        <taxon>Cypriniformes</taxon>
        <taxon>Cyprinidae</taxon>
        <taxon>Cyprininae</taxon>
        <taxon>Carassius</taxon>
    </lineage>
</organism>
<proteinExistence type="predicted"/>
<dbReference type="PANTHER" id="PTHR15361:SF4">
    <property type="entry name" value="RAD51-ASSOCIATED PROTEIN 1"/>
    <property type="match status" value="1"/>
</dbReference>
<feature type="compositionally biased region" description="Basic and acidic residues" evidence="1">
    <location>
        <begin position="34"/>
        <end position="47"/>
    </location>
</feature>
<feature type="domain" description="RAD51 interacting motif" evidence="2">
    <location>
        <begin position="310"/>
        <end position="344"/>
    </location>
</feature>
<feature type="compositionally biased region" description="Polar residues" evidence="1">
    <location>
        <begin position="48"/>
        <end position="64"/>
    </location>
</feature>
<dbReference type="OrthoDB" id="6162659at2759"/>
<feature type="compositionally biased region" description="Polar residues" evidence="1">
    <location>
        <begin position="87"/>
        <end position="102"/>
    </location>
</feature>
<dbReference type="GO" id="GO:0036297">
    <property type="term" value="P:interstrand cross-link repair"/>
    <property type="evidence" value="ECO:0007669"/>
    <property type="project" value="TreeGrafter"/>
</dbReference>
<feature type="region of interest" description="Disordered" evidence="1">
    <location>
        <begin position="157"/>
        <end position="329"/>
    </location>
</feature>